<dbReference type="KEGG" id="csr:Cspa_c33490"/>
<evidence type="ECO:0000256" key="3">
    <source>
        <dbReference type="ARBA" id="ARBA00022603"/>
    </source>
</evidence>
<accession>M1LVE7</accession>
<evidence type="ECO:0000256" key="1">
    <source>
        <dbReference type="ARBA" id="ARBA00001974"/>
    </source>
</evidence>
<dbReference type="PANTHER" id="PTHR11103:SF18">
    <property type="entry name" value="SLR1189 PROTEIN"/>
    <property type="match status" value="1"/>
</dbReference>
<protein>
    <submittedName>
        <fullName evidence="10">Bifunctional homocysteine S-methyltransferase/5,10-methylenetetrahydrofolate reductase</fullName>
        <ecNumber evidence="10">1.5.1.20</ecNumber>
        <ecNumber evidence="10">2.1.1.10</ecNumber>
    </submittedName>
</protein>
<dbReference type="SUPFAM" id="SSF82282">
    <property type="entry name" value="Homocysteine S-methyltransferase"/>
    <property type="match status" value="1"/>
</dbReference>
<dbReference type="UniPathway" id="UPA00193"/>
<dbReference type="OrthoDB" id="9803687at2"/>
<dbReference type="RefSeq" id="WP_015393428.1">
    <property type="nucleotide sequence ID" value="NC_020291.1"/>
</dbReference>
<keyword evidence="11" id="KW-1185">Reference proteome</keyword>
<keyword evidence="8" id="KW-0862">Zinc</keyword>
<evidence type="ECO:0000313" key="10">
    <source>
        <dbReference type="EMBL" id="AGF57110.1"/>
    </source>
</evidence>
<feature type="binding site" evidence="8">
    <location>
        <position position="203"/>
    </location>
    <ligand>
        <name>Zn(2+)</name>
        <dbReference type="ChEBI" id="CHEBI:29105"/>
    </ligand>
</feature>
<dbReference type="SUPFAM" id="SSF51730">
    <property type="entry name" value="FAD-linked oxidoreductase"/>
    <property type="match status" value="1"/>
</dbReference>
<evidence type="ECO:0000256" key="7">
    <source>
        <dbReference type="ARBA" id="ARBA00023002"/>
    </source>
</evidence>
<keyword evidence="4" id="KW-0285">Flavoprotein</keyword>
<dbReference type="InterPro" id="IPR029041">
    <property type="entry name" value="FAD-linked_oxidoreductase-like"/>
</dbReference>
<dbReference type="GO" id="GO:0035999">
    <property type="term" value="P:tetrahydrofolate interconversion"/>
    <property type="evidence" value="ECO:0007669"/>
    <property type="project" value="UniProtKB-UniPathway"/>
</dbReference>
<dbReference type="EC" id="1.5.1.20" evidence="10"/>
<dbReference type="EC" id="2.1.1.10" evidence="10"/>
<dbReference type="GO" id="GO:0046872">
    <property type="term" value="F:metal ion binding"/>
    <property type="evidence" value="ECO:0007669"/>
    <property type="project" value="UniProtKB-KW"/>
</dbReference>
<dbReference type="GO" id="GO:0008168">
    <property type="term" value="F:methyltransferase activity"/>
    <property type="evidence" value="ECO:0007669"/>
    <property type="project" value="UniProtKB-UniRule"/>
</dbReference>
<sequence>MIREYLKKNILIFDGAMGTYYAESTGNDISYCEFANLEDKDSIKKIHEQYINAGAKLIRTNTFSANTYDLNVSLDKLREVIKSGIDIAKEVAKDREIYIGASIGPIKASSILDEAPENILNEYKFIVDCFLENNINVFVFETFSNYSYIEEISKYIKDKDRNSFILTQFAVKPDGFTRDGVSIKKLINVVKSIKEIDAYGFNCGSGPTHMSEIIKSINIDNDIVSALPNAGFPELIHERTVYPNNPKYFAKKVNEIRLQGVSIIGGCCGTNPNYIKEIVALVEGKFEKIKVIGSNNKEEVVEKEFCIENSFRSKLDRNEFVIAIELSAPADTDITKLMNGARICKENNIDLVTIPDSPMSKVKADSTIIATKIKREIGIEVMPHICCRDKNTNAIRSSLIASHIEDIRNVLAVTGDPISDATKIETKSVFNLNSFKLMELINDMNEEFFKGDTIHIGGALNLNVLNKEVEFNRMLKKIEKGARFFLTQPIYDDEAIEFLKKIKEKTDVKILAGLLPIVSYRNAIFLNNELPGVTIPEKYIRMFSENMDKEEAQRVGVKISVEIGKKLKDIADGLYFITPFNRVNMLIDIIEEIKN</sequence>
<dbReference type="GO" id="GO:0032259">
    <property type="term" value="P:methylation"/>
    <property type="evidence" value="ECO:0007669"/>
    <property type="project" value="UniProtKB-KW"/>
</dbReference>
<comment type="cofactor">
    <cofactor evidence="8">
        <name>Zn(2+)</name>
        <dbReference type="ChEBI" id="CHEBI:29105"/>
    </cofactor>
</comment>
<keyword evidence="6" id="KW-0274">FAD</keyword>
<dbReference type="GO" id="GO:0006555">
    <property type="term" value="P:methionine metabolic process"/>
    <property type="evidence" value="ECO:0007669"/>
    <property type="project" value="InterPro"/>
</dbReference>
<evidence type="ECO:0000313" key="11">
    <source>
        <dbReference type="Proteomes" id="UP000011728"/>
    </source>
</evidence>
<proteinExistence type="predicted"/>
<dbReference type="Pfam" id="PF02574">
    <property type="entry name" value="S-methyl_trans"/>
    <property type="match status" value="1"/>
</dbReference>
<dbReference type="Pfam" id="PF02219">
    <property type="entry name" value="MTHFR"/>
    <property type="match status" value="1"/>
</dbReference>
<dbReference type="NCBIfam" id="NF006396">
    <property type="entry name" value="PRK08645.1"/>
    <property type="match status" value="1"/>
</dbReference>
<evidence type="ECO:0000256" key="6">
    <source>
        <dbReference type="ARBA" id="ARBA00022827"/>
    </source>
</evidence>
<feature type="binding site" evidence="8">
    <location>
        <position position="268"/>
    </location>
    <ligand>
        <name>Zn(2+)</name>
        <dbReference type="ChEBI" id="CHEBI:29105"/>
    </ligand>
</feature>
<dbReference type="Gene3D" id="3.20.20.330">
    <property type="entry name" value="Homocysteine-binding-like domain"/>
    <property type="match status" value="1"/>
</dbReference>
<gene>
    <name evidence="10" type="ORF">Cspa_c33490</name>
</gene>
<dbReference type="eggNOG" id="COG0685">
    <property type="taxonomic scope" value="Bacteria"/>
</dbReference>
<evidence type="ECO:0000256" key="4">
    <source>
        <dbReference type="ARBA" id="ARBA00022630"/>
    </source>
</evidence>
<name>M1LVE7_9CLOT</name>
<dbReference type="EMBL" id="CP004121">
    <property type="protein sequence ID" value="AGF57110.1"/>
    <property type="molecule type" value="Genomic_DNA"/>
</dbReference>
<dbReference type="eggNOG" id="COG0646">
    <property type="taxonomic scope" value="Bacteria"/>
</dbReference>
<dbReference type="Proteomes" id="UP000011728">
    <property type="component" value="Chromosome"/>
</dbReference>
<dbReference type="CDD" id="cd00537">
    <property type="entry name" value="MTHFR"/>
    <property type="match status" value="1"/>
</dbReference>
<organism evidence="10 11">
    <name type="scientific">Clostridium saccharoperbutylacetonicum N1-4(HMT)</name>
    <dbReference type="NCBI Taxonomy" id="931276"/>
    <lineage>
        <taxon>Bacteria</taxon>
        <taxon>Bacillati</taxon>
        <taxon>Bacillota</taxon>
        <taxon>Clostridia</taxon>
        <taxon>Eubacteriales</taxon>
        <taxon>Clostridiaceae</taxon>
        <taxon>Clostridium</taxon>
    </lineage>
</organism>
<comment type="cofactor">
    <cofactor evidence="1">
        <name>FAD</name>
        <dbReference type="ChEBI" id="CHEBI:57692"/>
    </cofactor>
</comment>
<dbReference type="InterPro" id="IPR036589">
    <property type="entry name" value="HCY_dom_sf"/>
</dbReference>
<keyword evidence="8" id="KW-0479">Metal-binding</keyword>
<reference evidence="10 11" key="1">
    <citation type="submission" date="2013-02" db="EMBL/GenBank/DDBJ databases">
        <title>Genome sequence of Clostridium saccharoperbutylacetonicum N1-4(HMT).</title>
        <authorList>
            <person name="Poehlein A."/>
            <person name="Daniel R."/>
        </authorList>
    </citation>
    <scope>NUCLEOTIDE SEQUENCE [LARGE SCALE GENOMIC DNA]</scope>
    <source>
        <strain evidence="11">N1-4(HMT)</strain>
    </source>
</reference>
<dbReference type="STRING" id="36745.CLSAP_31160"/>
<comment type="pathway">
    <text evidence="2">One-carbon metabolism; tetrahydrofolate interconversion.</text>
</comment>
<dbReference type="InterPro" id="IPR003726">
    <property type="entry name" value="HCY_dom"/>
</dbReference>
<dbReference type="HOGENOM" id="CLU_453272_0_0_9"/>
<dbReference type="PATRIC" id="fig|931276.5.peg.3375"/>
<dbReference type="Gene3D" id="3.20.20.220">
    <property type="match status" value="1"/>
</dbReference>
<evidence type="ECO:0000259" key="9">
    <source>
        <dbReference type="PROSITE" id="PS50970"/>
    </source>
</evidence>
<feature type="binding site" evidence="8">
    <location>
        <position position="267"/>
    </location>
    <ligand>
        <name>Zn(2+)</name>
        <dbReference type="ChEBI" id="CHEBI:29105"/>
    </ligand>
</feature>
<evidence type="ECO:0000256" key="5">
    <source>
        <dbReference type="ARBA" id="ARBA00022679"/>
    </source>
</evidence>
<evidence type="ECO:0000256" key="8">
    <source>
        <dbReference type="PROSITE-ProRule" id="PRU00333"/>
    </source>
</evidence>
<keyword evidence="5 8" id="KW-0808">Transferase</keyword>
<dbReference type="AlphaFoldDB" id="M1LVE7"/>
<evidence type="ECO:0000256" key="2">
    <source>
        <dbReference type="ARBA" id="ARBA00004777"/>
    </source>
</evidence>
<dbReference type="GO" id="GO:0004489">
    <property type="term" value="F:methylenetetrahydrofolate reductase [NAD(P)H] activity"/>
    <property type="evidence" value="ECO:0007669"/>
    <property type="project" value="UniProtKB-EC"/>
</dbReference>
<dbReference type="PANTHER" id="PTHR11103">
    <property type="entry name" value="SLR1189 PROTEIN"/>
    <property type="match status" value="1"/>
</dbReference>
<feature type="domain" description="Hcy-binding" evidence="9">
    <location>
        <begin position="1"/>
        <end position="282"/>
    </location>
</feature>
<keyword evidence="3 8" id="KW-0489">Methyltransferase</keyword>
<keyword evidence="7 10" id="KW-0560">Oxidoreductase</keyword>
<dbReference type="InterPro" id="IPR003171">
    <property type="entry name" value="Mehydrof_redctse-like"/>
</dbReference>
<dbReference type="PROSITE" id="PS50970">
    <property type="entry name" value="HCY"/>
    <property type="match status" value="1"/>
</dbReference>